<reference evidence="1 2" key="1">
    <citation type="submission" date="2017-05" db="EMBL/GenBank/DDBJ databases">
        <title>Biotechnological potential of actinobacteria isolated from South African environments.</title>
        <authorList>
            <person name="Le Roes-Hill M."/>
            <person name="Prins A."/>
            <person name="Durrell K.A."/>
        </authorList>
    </citation>
    <scope>NUCLEOTIDE SEQUENCE [LARGE SCALE GENOMIC DNA]</scope>
    <source>
        <strain evidence="1">M26</strain>
    </source>
</reference>
<keyword evidence="1" id="KW-0378">Hydrolase</keyword>
<dbReference type="Proteomes" id="UP000194761">
    <property type="component" value="Unassembled WGS sequence"/>
</dbReference>
<organism evidence="1 2">
    <name type="scientific">Streptosporangium minutum</name>
    <dbReference type="NCBI Taxonomy" id="569862"/>
    <lineage>
        <taxon>Bacteria</taxon>
        <taxon>Bacillati</taxon>
        <taxon>Actinomycetota</taxon>
        <taxon>Actinomycetes</taxon>
        <taxon>Streptosporangiales</taxon>
        <taxon>Streptosporangiaceae</taxon>
        <taxon>Streptosporangium</taxon>
    </lineage>
</organism>
<dbReference type="RefSeq" id="WP_086566971.1">
    <property type="nucleotide sequence ID" value="NZ_NGFP01000003.1"/>
</dbReference>
<gene>
    <name evidence="1" type="ORF">CA984_01360</name>
</gene>
<dbReference type="EMBL" id="NGFP01000003">
    <property type="protein sequence ID" value="OUC99907.1"/>
    <property type="molecule type" value="Genomic_DNA"/>
</dbReference>
<dbReference type="AlphaFoldDB" id="A0A243RXG8"/>
<proteinExistence type="predicted"/>
<keyword evidence="2" id="KW-1185">Reference proteome</keyword>
<accession>A0A243RXG8</accession>
<dbReference type="GO" id="GO:0016787">
    <property type="term" value="F:hydrolase activity"/>
    <property type="evidence" value="ECO:0007669"/>
    <property type="project" value="UniProtKB-KW"/>
</dbReference>
<evidence type="ECO:0000313" key="2">
    <source>
        <dbReference type="Proteomes" id="UP000194761"/>
    </source>
</evidence>
<sequence>MRQTLLVIYTSRLEECRDFYGALGLTFHAEQHDGGPRHYAATLPDGAVFEIYPAGGAGETGRLRLGFAVADAAAGPGRHLLRDPDGRAVELQVGVGLDGIGGGDVG</sequence>
<evidence type="ECO:0000313" key="1">
    <source>
        <dbReference type="EMBL" id="OUC99907.1"/>
    </source>
</evidence>
<protein>
    <submittedName>
        <fullName evidence="1">Guanosine polyphosphate pyrophosphohydrolase</fullName>
    </submittedName>
</protein>
<name>A0A243RXG8_9ACTN</name>
<dbReference type="Gene3D" id="3.10.180.10">
    <property type="entry name" value="2,3-Dihydroxybiphenyl 1,2-Dioxygenase, domain 1"/>
    <property type="match status" value="1"/>
</dbReference>
<dbReference type="SUPFAM" id="SSF54593">
    <property type="entry name" value="Glyoxalase/Bleomycin resistance protein/Dihydroxybiphenyl dioxygenase"/>
    <property type="match status" value="1"/>
</dbReference>
<dbReference type="InterPro" id="IPR029068">
    <property type="entry name" value="Glyas_Bleomycin-R_OHBP_Dase"/>
</dbReference>
<comment type="caution">
    <text evidence="1">The sequence shown here is derived from an EMBL/GenBank/DDBJ whole genome shotgun (WGS) entry which is preliminary data.</text>
</comment>